<dbReference type="Proteomes" id="UP000693972">
    <property type="component" value="Unassembled WGS sequence"/>
</dbReference>
<keyword evidence="2" id="KW-1185">Reference proteome</keyword>
<protein>
    <submittedName>
        <fullName evidence="1">Uncharacterized protein</fullName>
    </submittedName>
</protein>
<organism evidence="1">
    <name type="scientific">Gymnodinialimonas phycosphaerae</name>
    <dbReference type="NCBI Taxonomy" id="2841589"/>
    <lineage>
        <taxon>Bacteria</taxon>
        <taxon>Pseudomonadati</taxon>
        <taxon>Pseudomonadota</taxon>
        <taxon>Alphaproteobacteria</taxon>
        <taxon>Rhodobacterales</taxon>
        <taxon>Paracoccaceae</taxon>
        <taxon>Gymnodinialimonas</taxon>
    </lineage>
</organism>
<name>A0A975TR68_9RHOB</name>
<dbReference type="EMBL" id="CP078073">
    <property type="protein sequence ID" value="QXL86025.1"/>
    <property type="molecule type" value="Genomic_DNA"/>
</dbReference>
<dbReference type="RefSeq" id="WP_257892993.1">
    <property type="nucleotide sequence ID" value="NZ_JAIMBW010000001.1"/>
</dbReference>
<dbReference type="EMBL" id="JAIMBW010000001">
    <property type="protein sequence ID" value="MBY4893295.1"/>
    <property type="molecule type" value="Genomic_DNA"/>
</dbReference>
<dbReference type="AlphaFoldDB" id="A0A975TR68"/>
<evidence type="ECO:0000313" key="1">
    <source>
        <dbReference type="EMBL" id="QXL86025.1"/>
    </source>
</evidence>
<reference evidence="1 2" key="1">
    <citation type="submission" date="2021-07" db="EMBL/GenBank/DDBJ databases">
        <title>Karlodiniumbacter phycospheric gen. nov., sp. nov., a phycosphere bacterium isolated from karlodinium veneficum.</title>
        <authorList>
            <person name="Peng Y."/>
            <person name="Jiang L."/>
            <person name="Lee J."/>
        </authorList>
    </citation>
    <scope>NUCLEOTIDE SEQUENCE</scope>
    <source>
        <strain evidence="1 2">N5</strain>
    </source>
</reference>
<sequence>MTQPDDLAFKIYQAIRDGSGDALNLGAFDRYHPFFQMPSFIETFEGRETIGTLEALRLTFDKVAQGLRDISATRMVRVCSVAQFGGPEAIRGVHDTRLVNDKGQVIEAYSGMCTLRLSDAQWRVGLS</sequence>
<accession>A0A975TR68</accession>
<evidence type="ECO:0000313" key="2">
    <source>
        <dbReference type="Proteomes" id="UP000693972"/>
    </source>
</evidence>
<proteinExistence type="predicted"/>
<gene>
    <name evidence="1" type="ORF">KUL25_11015</name>
</gene>